<dbReference type="SUPFAM" id="SSF51726">
    <property type="entry name" value="UROD/MetE-like"/>
    <property type="match status" value="1"/>
</dbReference>
<protein>
    <recommendedName>
        <fullName evidence="1">Cobalamin-independent methionine synthase MetE C-terminal/archaeal domain-containing protein</fullName>
    </recommendedName>
</protein>
<dbReference type="Gene3D" id="3.20.20.210">
    <property type="match status" value="1"/>
</dbReference>
<accession>A0A346A291</accession>
<keyword evidence="3" id="KW-1185">Reference proteome</keyword>
<dbReference type="PANTHER" id="PTHR43844">
    <property type="entry name" value="METHIONINE SYNTHASE"/>
    <property type="match status" value="1"/>
</dbReference>
<dbReference type="PANTHER" id="PTHR43844:SF2">
    <property type="entry name" value="SYNTHASE, VITAMIN-B12 INDEPENDENT, PUTATIVE (AFU_ORTHOLOGUE AFUA_3G12060)-RELATED"/>
    <property type="match status" value="1"/>
</dbReference>
<feature type="domain" description="Cobalamin-independent methionine synthase MetE C-terminal/archaeal" evidence="1">
    <location>
        <begin position="9"/>
        <end position="84"/>
    </location>
</feature>
<proteinExistence type="predicted"/>
<organism evidence="2 3">
    <name type="scientific">Pseudolabrys taiwanensis</name>
    <dbReference type="NCBI Taxonomy" id="331696"/>
    <lineage>
        <taxon>Bacteria</taxon>
        <taxon>Pseudomonadati</taxon>
        <taxon>Pseudomonadota</taxon>
        <taxon>Alphaproteobacteria</taxon>
        <taxon>Hyphomicrobiales</taxon>
        <taxon>Xanthobacteraceae</taxon>
        <taxon>Pseudolabrys</taxon>
    </lineage>
</organism>
<dbReference type="InterPro" id="IPR002629">
    <property type="entry name" value="Met_Synth_C/arc"/>
</dbReference>
<dbReference type="InterPro" id="IPR038071">
    <property type="entry name" value="UROD/MetE-like_sf"/>
</dbReference>
<dbReference type="RefSeq" id="WP_115693667.1">
    <property type="nucleotide sequence ID" value="NZ_CP031417.1"/>
</dbReference>
<evidence type="ECO:0000259" key="1">
    <source>
        <dbReference type="Pfam" id="PF01717"/>
    </source>
</evidence>
<dbReference type="GO" id="GO:0003871">
    <property type="term" value="F:5-methyltetrahydropteroyltriglutamate-homocysteine S-methyltransferase activity"/>
    <property type="evidence" value="ECO:0007669"/>
    <property type="project" value="InterPro"/>
</dbReference>
<dbReference type="CDD" id="cd03311">
    <property type="entry name" value="CIMS_C_terminal_like"/>
    <property type="match status" value="1"/>
</dbReference>
<dbReference type="GO" id="GO:0008270">
    <property type="term" value="F:zinc ion binding"/>
    <property type="evidence" value="ECO:0007669"/>
    <property type="project" value="InterPro"/>
</dbReference>
<gene>
    <name evidence="2" type="ORF">DW352_23875</name>
</gene>
<sequence length="383" mass="42135">MQRSVDRILTTHTGSLPRTKEVVDLLIAEQREPGQHKAALAAAVDKAVKLVIAKQIECGIDIVNDGEQGRTDYTVHVLDRLTGFEGESAPPMGTGEPEFPELAEILKQFASPFQHRPACSGPVGWKDFAAAQADIDLAKRAMEGVKAADIFMTSPSPGQIARYLKNNFYKNDEDYIFALAGVMRQEYKAIVDAGFILQLDCPDLAMLRHMVYLDLPLAEYRKIIATNVAALNEAVRDLPPERMRMHVCWGSTMAPRHTDVPLKDIVDIVLTGRPAAVSFPAANARHEHEWKIWRDVKLPAGKTIIPGVIDSTVNTIEHPEVVCDRILNFASVVGRENVIAGVDCGFGTFAGRVQVDTKIVWMKMASLAEGAAMASRQLWKKAA</sequence>
<evidence type="ECO:0000313" key="2">
    <source>
        <dbReference type="EMBL" id="AXK83288.1"/>
    </source>
</evidence>
<dbReference type="KEGG" id="ptaw:DW352_23875"/>
<dbReference type="AlphaFoldDB" id="A0A346A291"/>
<dbReference type="Pfam" id="PF01717">
    <property type="entry name" value="Meth_synt_2"/>
    <property type="match status" value="1"/>
</dbReference>
<name>A0A346A291_9HYPH</name>
<dbReference type="Proteomes" id="UP000254889">
    <property type="component" value="Chromosome"/>
</dbReference>
<evidence type="ECO:0000313" key="3">
    <source>
        <dbReference type="Proteomes" id="UP000254889"/>
    </source>
</evidence>
<dbReference type="OrthoDB" id="244285at2"/>
<dbReference type="EMBL" id="CP031417">
    <property type="protein sequence ID" value="AXK83288.1"/>
    <property type="molecule type" value="Genomic_DNA"/>
</dbReference>
<dbReference type="GO" id="GO:0009086">
    <property type="term" value="P:methionine biosynthetic process"/>
    <property type="evidence" value="ECO:0007669"/>
    <property type="project" value="InterPro"/>
</dbReference>
<reference evidence="2 3" key="1">
    <citation type="submission" date="2018-07" db="EMBL/GenBank/DDBJ databases">
        <authorList>
            <person name="Quirk P.G."/>
            <person name="Krulwich T.A."/>
        </authorList>
    </citation>
    <scope>NUCLEOTIDE SEQUENCE [LARGE SCALE GENOMIC DNA]</scope>
    <source>
        <strain evidence="2 3">CC-BB4</strain>
    </source>
</reference>